<dbReference type="SUPFAM" id="SSF54791">
    <property type="entry name" value="Eukaryotic type KH-domain (KH-domain type I)"/>
    <property type="match status" value="2"/>
</dbReference>
<evidence type="ECO:0000313" key="5">
    <source>
        <dbReference type="EMBL" id="GMH14116.1"/>
    </source>
</evidence>
<feature type="region of interest" description="Disordered" evidence="3">
    <location>
        <begin position="47"/>
        <end position="219"/>
    </location>
</feature>
<dbReference type="InterPro" id="IPR004087">
    <property type="entry name" value="KH_dom"/>
</dbReference>
<evidence type="ECO:0000259" key="4">
    <source>
        <dbReference type="SMART" id="SM00322"/>
    </source>
</evidence>
<dbReference type="AlphaFoldDB" id="A0AAD3XRT0"/>
<feature type="domain" description="K Homology" evidence="4">
    <location>
        <begin position="213"/>
        <end position="286"/>
    </location>
</feature>
<feature type="region of interest" description="Disordered" evidence="3">
    <location>
        <begin position="1"/>
        <end position="30"/>
    </location>
</feature>
<feature type="compositionally biased region" description="Polar residues" evidence="3">
    <location>
        <begin position="493"/>
        <end position="511"/>
    </location>
</feature>
<feature type="compositionally biased region" description="Low complexity" evidence="3">
    <location>
        <begin position="754"/>
        <end position="784"/>
    </location>
</feature>
<feature type="compositionally biased region" description="Pro residues" evidence="3">
    <location>
        <begin position="593"/>
        <end position="615"/>
    </location>
</feature>
<feature type="domain" description="K Homology" evidence="4">
    <location>
        <begin position="309"/>
        <end position="383"/>
    </location>
</feature>
<dbReference type="InterPro" id="IPR004088">
    <property type="entry name" value="KH_dom_type_1"/>
</dbReference>
<keyword evidence="6" id="KW-1185">Reference proteome</keyword>
<dbReference type="GO" id="GO:0003723">
    <property type="term" value="F:RNA binding"/>
    <property type="evidence" value="ECO:0007669"/>
    <property type="project" value="UniProtKB-UniRule"/>
</dbReference>
<evidence type="ECO:0000313" key="6">
    <source>
        <dbReference type="Proteomes" id="UP001279734"/>
    </source>
</evidence>
<feature type="compositionally biased region" description="Low complexity" evidence="3">
    <location>
        <begin position="551"/>
        <end position="560"/>
    </location>
</feature>
<feature type="region of interest" description="Disordered" evidence="3">
    <location>
        <begin position="346"/>
        <end position="368"/>
    </location>
</feature>
<keyword evidence="2" id="KW-0694">RNA-binding</keyword>
<feature type="region of interest" description="Disordered" evidence="3">
    <location>
        <begin position="380"/>
        <end position="690"/>
    </location>
</feature>
<dbReference type="EMBL" id="BSYO01000013">
    <property type="protein sequence ID" value="GMH14116.1"/>
    <property type="molecule type" value="Genomic_DNA"/>
</dbReference>
<sequence>MAEEEVLAVSAPAPMDLHKRKHEDPEPGAQGVAVMAEQKVADLNLEMDGEEKDEEFPVDDVVDSSEAKRPRLDDKPDGLASEDEYLAEKQDELAEENAEGIAAADDQLANDQHSPEGIVAADNQMANEQQLTDDAPQGLNEDQLVTENEQKMGAQLTSADNSQPDYGQPPYSEGSFLENAENLYGDQLQKLAVEVPEQGDFASEQDPSESGTQTTSRKMEVPNNKVGVLIGKAGDTIKLLQYNSGAKIQITRDADADPRSTTRPVELIGTPESISKAEKLIKDVIAEADAGGSPSLVARGFTTTVAAGSVEQIQIQVPFEKVGLIIGKGGDTIKSLQTRSGARIQLIPQHPPDGDKSKERTVRVSGDRKQIELAKELIKEVMNQPIRPPSSSGNYNQQAYRPRGPGGTPQQWGGRAPHLGQQTPHEYQQRGTYPSQNQQYPPSYGNYPQRSSYGSGWEHRPPPMQQGPPPQTPPGGGYDYYGGQGGHGPVANVSASTPHMGPSHSQANYNYVQPRGPDYGHQPTPYSQTAPPHHQSYGHGQGQGYPEPNHGPSQQQQPPYGGHGTSQQGSYPDASVHQVYGYAPPQQQYNKPQPQPQPQPLPPYGVPSQGAPPPQSYTLPAASQPGDMQPYQAPVPSVQLHHYGQNVASQQSSYPYASSGLTHPPYGSAPVANDGYNQPSAAAGYPQPGYGQLAGQQQVPVYAQSAPPGAAAAAYGQYPSTQQLGYVDQAASAAAYGYQQGQADQAYAAAGQVYGAASGPPPGKQGYAQPAPAAAPAQGSYDQSGGYGSGPAGAAAAGPQPQSQPGYPQPQVQYDSSQMYGVAPAPAPAPTPAPAR</sequence>
<feature type="compositionally biased region" description="Polar residues" evidence="3">
    <location>
        <begin position="420"/>
        <end position="454"/>
    </location>
</feature>
<keyword evidence="1" id="KW-0677">Repeat</keyword>
<dbReference type="InterPro" id="IPR036612">
    <property type="entry name" value="KH_dom_type_1_sf"/>
</dbReference>
<evidence type="ECO:0000256" key="1">
    <source>
        <dbReference type="ARBA" id="ARBA00022737"/>
    </source>
</evidence>
<dbReference type="PROSITE" id="PS50084">
    <property type="entry name" value="KH_TYPE_1"/>
    <property type="match status" value="2"/>
</dbReference>
<protein>
    <recommendedName>
        <fullName evidence="4">K Homology domain-containing protein</fullName>
    </recommendedName>
</protein>
<feature type="compositionally biased region" description="Polar residues" evidence="3">
    <location>
        <begin position="389"/>
        <end position="399"/>
    </location>
</feature>
<reference evidence="5" key="1">
    <citation type="submission" date="2023-05" db="EMBL/GenBank/DDBJ databases">
        <title>Nepenthes gracilis genome sequencing.</title>
        <authorList>
            <person name="Fukushima K."/>
        </authorList>
    </citation>
    <scope>NUCLEOTIDE SEQUENCE</scope>
    <source>
        <strain evidence="5">SING2019-196</strain>
    </source>
</reference>
<dbReference type="PANTHER" id="PTHR10288">
    <property type="entry name" value="KH DOMAIN CONTAINING RNA BINDING PROTEIN"/>
    <property type="match status" value="1"/>
</dbReference>
<evidence type="ECO:0000256" key="3">
    <source>
        <dbReference type="SAM" id="MobiDB-lite"/>
    </source>
</evidence>
<dbReference type="Gene3D" id="3.30.1370.10">
    <property type="entry name" value="K Homology domain, type 1"/>
    <property type="match status" value="2"/>
</dbReference>
<feature type="compositionally biased region" description="Pro residues" evidence="3">
    <location>
        <begin position="462"/>
        <end position="473"/>
    </location>
</feature>
<dbReference type="SMART" id="SM00322">
    <property type="entry name" value="KH"/>
    <property type="match status" value="2"/>
</dbReference>
<feature type="compositionally biased region" description="Basic and acidic residues" evidence="3">
    <location>
        <begin position="352"/>
        <end position="368"/>
    </location>
</feature>
<dbReference type="Pfam" id="PF00013">
    <property type="entry name" value="KH_1"/>
    <property type="match status" value="2"/>
</dbReference>
<feature type="compositionally biased region" description="Pro residues" evidence="3">
    <location>
        <begin position="825"/>
        <end position="836"/>
    </location>
</feature>
<feature type="compositionally biased region" description="Low complexity" evidence="3">
    <location>
        <begin position="792"/>
        <end position="811"/>
    </location>
</feature>
<organism evidence="5 6">
    <name type="scientific">Nepenthes gracilis</name>
    <name type="common">Slender pitcher plant</name>
    <dbReference type="NCBI Taxonomy" id="150966"/>
    <lineage>
        <taxon>Eukaryota</taxon>
        <taxon>Viridiplantae</taxon>
        <taxon>Streptophyta</taxon>
        <taxon>Embryophyta</taxon>
        <taxon>Tracheophyta</taxon>
        <taxon>Spermatophyta</taxon>
        <taxon>Magnoliopsida</taxon>
        <taxon>eudicotyledons</taxon>
        <taxon>Gunneridae</taxon>
        <taxon>Pentapetalae</taxon>
        <taxon>Caryophyllales</taxon>
        <taxon>Nepenthaceae</taxon>
        <taxon>Nepenthes</taxon>
    </lineage>
</organism>
<proteinExistence type="predicted"/>
<feature type="compositionally biased region" description="Polar residues" evidence="3">
    <location>
        <begin position="155"/>
        <end position="165"/>
    </location>
</feature>
<evidence type="ECO:0000256" key="2">
    <source>
        <dbReference type="PROSITE-ProRule" id="PRU00117"/>
    </source>
</evidence>
<comment type="caution">
    <text evidence="5">The sequence shown here is derived from an EMBL/GenBank/DDBJ whole genome shotgun (WGS) entry which is preliminary data.</text>
</comment>
<feature type="compositionally biased region" description="Acidic residues" evidence="3">
    <location>
        <begin position="47"/>
        <end position="63"/>
    </location>
</feature>
<feature type="compositionally biased region" description="Low complexity" evidence="3">
    <location>
        <begin position="648"/>
        <end position="659"/>
    </location>
</feature>
<feature type="compositionally biased region" description="Gly residues" evidence="3">
    <location>
        <begin position="474"/>
        <end position="488"/>
    </location>
</feature>
<feature type="region of interest" description="Disordered" evidence="3">
    <location>
        <begin position="754"/>
        <end position="836"/>
    </location>
</feature>
<dbReference type="Proteomes" id="UP001279734">
    <property type="component" value="Unassembled WGS sequence"/>
</dbReference>
<dbReference type="CDD" id="cd00105">
    <property type="entry name" value="KH-I"/>
    <property type="match status" value="1"/>
</dbReference>
<feature type="compositionally biased region" description="Basic and acidic residues" evidence="3">
    <location>
        <begin position="65"/>
        <end position="77"/>
    </location>
</feature>
<name>A0AAD3XRT0_NEPGR</name>
<gene>
    <name evidence="5" type="ORF">Nepgr_015957</name>
</gene>
<accession>A0AAD3XRT0</accession>